<dbReference type="Proteomes" id="UP000335538">
    <property type="component" value="Unassembled WGS sequence"/>
</dbReference>
<evidence type="ECO:0000313" key="2">
    <source>
        <dbReference type="Proteomes" id="UP000335538"/>
    </source>
</evidence>
<accession>A0A5E5B3I6</accession>
<dbReference type="RefSeq" id="WP_150809620.1">
    <property type="nucleotide sequence ID" value="NZ_CABPSR010000005.1"/>
</dbReference>
<name>A0A5E5B3I6_9BURK</name>
<proteinExistence type="predicted"/>
<dbReference type="AlphaFoldDB" id="A0A5E5B3I6"/>
<reference evidence="1 2" key="1">
    <citation type="submission" date="2019-08" db="EMBL/GenBank/DDBJ databases">
        <authorList>
            <person name="Peeters C."/>
        </authorList>
    </citation>
    <scope>NUCLEOTIDE SEQUENCE [LARGE SCALE GENOMIC DNA]</scope>
    <source>
        <strain evidence="1 2">LMG 31121</strain>
    </source>
</reference>
<protein>
    <submittedName>
        <fullName evidence="1">Uncharacterized protein</fullName>
    </submittedName>
</protein>
<sequence>MDQLLPLSVSQLETAIGSQTDELARLLKEIFDLDVNSDECSHIVMCSRAPILSGGFGLQTPVTIERDLALTRFLDNLPIQSGQNKEILEKLAWAHFCLALAWDSWEKGIPDAAIENLVTASLAIGWVHARYEQRENGRSIARSGGSKTGEKYAEIRLHALRVWSNEVSPNLSAARAAEILRNKGIALSHDTLTRLISSAKKNPTTIPSETPSP</sequence>
<gene>
    <name evidence="1" type="ORF">PSP31121_02672</name>
</gene>
<dbReference type="EMBL" id="CABPSR010000005">
    <property type="protein sequence ID" value="VVE80254.1"/>
    <property type="molecule type" value="Genomic_DNA"/>
</dbReference>
<organism evidence="1 2">
    <name type="scientific">Pandoraea sputorum</name>
    <dbReference type="NCBI Taxonomy" id="93222"/>
    <lineage>
        <taxon>Bacteria</taxon>
        <taxon>Pseudomonadati</taxon>
        <taxon>Pseudomonadota</taxon>
        <taxon>Betaproteobacteria</taxon>
        <taxon>Burkholderiales</taxon>
        <taxon>Burkholderiaceae</taxon>
        <taxon>Pandoraea</taxon>
    </lineage>
</organism>
<evidence type="ECO:0000313" key="1">
    <source>
        <dbReference type="EMBL" id="VVE80254.1"/>
    </source>
</evidence>